<comment type="caution">
    <text evidence="2">The sequence shown here is derived from an EMBL/GenBank/DDBJ whole genome shotgun (WGS) entry which is preliminary data.</text>
</comment>
<evidence type="ECO:0000313" key="3">
    <source>
        <dbReference type="Proteomes" id="UP000237105"/>
    </source>
</evidence>
<evidence type="ECO:0000313" key="2">
    <source>
        <dbReference type="EMBL" id="PON50301.1"/>
    </source>
</evidence>
<feature type="compositionally biased region" description="Basic and acidic residues" evidence="1">
    <location>
        <begin position="11"/>
        <end position="23"/>
    </location>
</feature>
<dbReference type="Proteomes" id="UP000237105">
    <property type="component" value="Unassembled WGS sequence"/>
</dbReference>
<accession>A0A2P5BNC9</accession>
<dbReference type="EMBL" id="JXTB01000247">
    <property type="protein sequence ID" value="PON50301.1"/>
    <property type="molecule type" value="Genomic_DNA"/>
</dbReference>
<organism evidence="2 3">
    <name type="scientific">Parasponia andersonii</name>
    <name type="common">Sponia andersonii</name>
    <dbReference type="NCBI Taxonomy" id="3476"/>
    <lineage>
        <taxon>Eukaryota</taxon>
        <taxon>Viridiplantae</taxon>
        <taxon>Streptophyta</taxon>
        <taxon>Embryophyta</taxon>
        <taxon>Tracheophyta</taxon>
        <taxon>Spermatophyta</taxon>
        <taxon>Magnoliopsida</taxon>
        <taxon>eudicotyledons</taxon>
        <taxon>Gunneridae</taxon>
        <taxon>Pentapetalae</taxon>
        <taxon>rosids</taxon>
        <taxon>fabids</taxon>
        <taxon>Rosales</taxon>
        <taxon>Cannabaceae</taxon>
        <taxon>Parasponia</taxon>
    </lineage>
</organism>
<feature type="region of interest" description="Disordered" evidence="1">
    <location>
        <begin position="1"/>
        <end position="23"/>
    </location>
</feature>
<sequence length="86" mass="9713">MIPSGSGKVNGLKENEGGTGDLRETTWGFYIEGLELQRRWSSIAAVVVDESELRKNTMPLSQEFELDSIMPHAIILIYRIELLFTN</sequence>
<proteinExistence type="predicted"/>
<name>A0A2P5BNC9_PARAD</name>
<protein>
    <submittedName>
        <fullName evidence="2">Uncharacterized protein</fullName>
    </submittedName>
</protein>
<keyword evidence="3" id="KW-1185">Reference proteome</keyword>
<dbReference type="AlphaFoldDB" id="A0A2P5BNC9"/>
<gene>
    <name evidence="2" type="ORF">PanWU01x14_223870</name>
</gene>
<evidence type="ECO:0000256" key="1">
    <source>
        <dbReference type="SAM" id="MobiDB-lite"/>
    </source>
</evidence>
<reference evidence="3" key="1">
    <citation type="submission" date="2016-06" db="EMBL/GenBank/DDBJ databases">
        <title>Parallel loss of symbiosis genes in relatives of nitrogen-fixing non-legume Parasponia.</title>
        <authorList>
            <person name="Van Velzen R."/>
            <person name="Holmer R."/>
            <person name="Bu F."/>
            <person name="Rutten L."/>
            <person name="Van Zeijl A."/>
            <person name="Liu W."/>
            <person name="Santuari L."/>
            <person name="Cao Q."/>
            <person name="Sharma T."/>
            <person name="Shen D."/>
            <person name="Roswanjaya Y."/>
            <person name="Wardhani T."/>
            <person name="Kalhor M.S."/>
            <person name="Jansen J."/>
            <person name="Van den Hoogen J."/>
            <person name="Gungor B."/>
            <person name="Hartog M."/>
            <person name="Hontelez J."/>
            <person name="Verver J."/>
            <person name="Yang W.-C."/>
            <person name="Schijlen E."/>
            <person name="Repin R."/>
            <person name="Schilthuizen M."/>
            <person name="Schranz E."/>
            <person name="Heidstra R."/>
            <person name="Miyata K."/>
            <person name="Fedorova E."/>
            <person name="Kohlen W."/>
            <person name="Bisseling T."/>
            <person name="Smit S."/>
            <person name="Geurts R."/>
        </authorList>
    </citation>
    <scope>NUCLEOTIDE SEQUENCE [LARGE SCALE GENOMIC DNA]</scope>
    <source>
        <strain evidence="3">cv. WU1-14</strain>
    </source>
</reference>